<dbReference type="Proteomes" id="UP000007796">
    <property type="component" value="Unassembled WGS sequence"/>
</dbReference>
<protein>
    <submittedName>
        <fullName evidence="2">Uncharacterized protein</fullName>
    </submittedName>
</protein>
<evidence type="ECO:0000313" key="3">
    <source>
        <dbReference type="Proteomes" id="UP000007796"/>
    </source>
</evidence>
<dbReference type="EMBL" id="GL629990">
    <property type="protein sequence ID" value="EFW99456.1"/>
    <property type="molecule type" value="Genomic_DNA"/>
</dbReference>
<reference evidence="2 3" key="1">
    <citation type="journal article" date="2011" name="Proc. Natl. Acad. Sci. U.S.A.">
        <title>Genome and transcriptome analyses of the mountain pine beetle-fungal symbiont Grosmannia clavigera, a lodgepole pine pathogen.</title>
        <authorList>
            <person name="DiGuistini S."/>
            <person name="Wang Y."/>
            <person name="Liao N.Y."/>
            <person name="Taylor G."/>
            <person name="Tanguay P."/>
            <person name="Feau N."/>
            <person name="Henrissat B."/>
            <person name="Chan S.K."/>
            <person name="Hesse-Orce U."/>
            <person name="Alamouti S.M."/>
            <person name="Tsui C.K.M."/>
            <person name="Docking R.T."/>
            <person name="Levasseur A."/>
            <person name="Haridas S."/>
            <person name="Robertson G."/>
            <person name="Birol I."/>
            <person name="Holt R.A."/>
            <person name="Marra M.A."/>
            <person name="Hamelin R.C."/>
            <person name="Hirst M."/>
            <person name="Jones S.J.M."/>
            <person name="Bohlmann J."/>
            <person name="Breuil C."/>
        </authorList>
    </citation>
    <scope>NUCLEOTIDE SEQUENCE [LARGE SCALE GENOMIC DNA]</scope>
    <source>
        <strain evidence="3">kw1407 / UAMH 11150</strain>
    </source>
</reference>
<dbReference type="InParanoid" id="F0XS17"/>
<proteinExistence type="predicted"/>
<organism evidence="3">
    <name type="scientific">Grosmannia clavigera (strain kw1407 / UAMH 11150)</name>
    <name type="common">Blue stain fungus</name>
    <name type="synonym">Graphiocladiella clavigera</name>
    <dbReference type="NCBI Taxonomy" id="655863"/>
    <lineage>
        <taxon>Eukaryota</taxon>
        <taxon>Fungi</taxon>
        <taxon>Dikarya</taxon>
        <taxon>Ascomycota</taxon>
        <taxon>Pezizomycotina</taxon>
        <taxon>Sordariomycetes</taxon>
        <taxon>Sordariomycetidae</taxon>
        <taxon>Ophiostomatales</taxon>
        <taxon>Ophiostomataceae</taxon>
        <taxon>Leptographium</taxon>
    </lineage>
</organism>
<gene>
    <name evidence="2" type="ORF">CMQ_7824</name>
</gene>
<dbReference type="RefSeq" id="XP_014168939.1">
    <property type="nucleotide sequence ID" value="XM_014313464.1"/>
</dbReference>
<name>F0XS17_GROCL</name>
<keyword evidence="3" id="KW-1185">Reference proteome</keyword>
<accession>F0XS17</accession>
<evidence type="ECO:0000256" key="1">
    <source>
        <dbReference type="SAM" id="MobiDB-lite"/>
    </source>
</evidence>
<evidence type="ECO:0000313" key="2">
    <source>
        <dbReference type="EMBL" id="EFW99456.1"/>
    </source>
</evidence>
<dbReference type="GeneID" id="25981411"/>
<dbReference type="HOGENOM" id="CLU_1354746_0_0_1"/>
<dbReference type="AlphaFoldDB" id="F0XS17"/>
<sequence>MDTERHTVTGWLDGITGVCILRWAVLERERDDSWERPLDEAHPASAVRLQIIDVCNGTPQRYSKRSKKHQNPIFPQSTVPPPVSTQKACESKKRERIRARPIRHRTMHRQTFVKRAHWLWASLAADMVEMVEITGSSSTCASHVHGRLASCPTAALVLLPTKRGRGHAESAVHSDRQTDSVLGTEYIHPVSAHRLRHGCKVT</sequence>
<feature type="region of interest" description="Disordered" evidence="1">
    <location>
        <begin position="61"/>
        <end position="95"/>
    </location>
</feature>